<dbReference type="PhylomeDB" id="Q2RP04"/>
<dbReference type="RefSeq" id="WP_011391094.1">
    <property type="nucleotide sequence ID" value="NC_007643.1"/>
</dbReference>
<keyword evidence="3" id="KW-0808">Transferase</keyword>
<sequence>MDDGTRLGQADHAAGPRPPGVIFTMRYPSDVGFVWKTIALHRDLIARAFGGEARCILAYPQLSPTSAYQPRWSTAIQADFYDYSAENRQRLERVITDEAIRLVVFMSAQPADVDLGFLRGLGLRTVTSENNSYDHSLRQPFMKRLAKALIRRVLKRQVFDLHIANSQAQYDFLRGFAQLPASRLRAVRNGVDTDHFQPGERTGACSTLGLDPDRLWIMAASQARPEKRLERVLEVIRAVKDARPALPIGFFFVGEGENLAEWRQIALGLPDAETYRFFGRQNDLRPYYQAASVFIHGAFRESFGLVIAEAMASGLPVVATHAHGPAEIIAEGETGRLVGRDDWEGLGKAVIEYLDDAELRRTHGLAGRARCVALFSITRQAQEFADLLRPFLKDGAGAPY</sequence>
<dbReference type="Pfam" id="PF13439">
    <property type="entry name" value="Glyco_transf_4"/>
    <property type="match status" value="1"/>
</dbReference>
<evidence type="ECO:0000313" key="4">
    <source>
        <dbReference type="Proteomes" id="UP000001929"/>
    </source>
</evidence>
<reference evidence="3 4" key="1">
    <citation type="journal article" date="2011" name="Stand. Genomic Sci.">
        <title>Complete genome sequence of Rhodospirillum rubrum type strain (S1).</title>
        <authorList>
            <person name="Munk A.C."/>
            <person name="Copeland A."/>
            <person name="Lucas S."/>
            <person name="Lapidus A."/>
            <person name="Del Rio T.G."/>
            <person name="Barry K."/>
            <person name="Detter J.C."/>
            <person name="Hammon N."/>
            <person name="Israni S."/>
            <person name="Pitluck S."/>
            <person name="Brettin T."/>
            <person name="Bruce D."/>
            <person name="Han C."/>
            <person name="Tapia R."/>
            <person name="Gilna P."/>
            <person name="Schmutz J."/>
            <person name="Larimer F."/>
            <person name="Land M."/>
            <person name="Kyrpides N.C."/>
            <person name="Mavromatis K."/>
            <person name="Richardson P."/>
            <person name="Rohde M."/>
            <person name="Goker M."/>
            <person name="Klenk H.P."/>
            <person name="Zhang Y."/>
            <person name="Roberts G.P."/>
            <person name="Reslewic S."/>
            <person name="Schwartz D.C."/>
        </authorList>
    </citation>
    <scope>NUCLEOTIDE SEQUENCE [LARGE SCALE GENOMIC DNA]</scope>
    <source>
        <strain evidence="4">ATCC 11170 / ATH 1.1.1 / DSM 467 / LMG 4362 / NCIMB 8255 / S1</strain>
    </source>
</reference>
<organism evidence="3 4">
    <name type="scientific">Rhodospirillum rubrum (strain ATCC 11170 / ATH 1.1.1 / DSM 467 / LMG 4362 / NCIMB 8255 / S1)</name>
    <dbReference type="NCBI Taxonomy" id="269796"/>
    <lineage>
        <taxon>Bacteria</taxon>
        <taxon>Pseudomonadati</taxon>
        <taxon>Pseudomonadota</taxon>
        <taxon>Alphaproteobacteria</taxon>
        <taxon>Rhodospirillales</taxon>
        <taxon>Rhodospirillaceae</taxon>
        <taxon>Rhodospirillum</taxon>
    </lineage>
</organism>
<dbReference type="AlphaFoldDB" id="Q2RP04"/>
<keyword evidence="4" id="KW-1185">Reference proteome</keyword>
<proteinExistence type="predicted"/>
<dbReference type="DNASU" id="3836799"/>
<dbReference type="SMR" id="Q2RP04"/>
<dbReference type="STRING" id="269796.Rru_A3347"/>
<dbReference type="KEGG" id="rru:Rru_A3347"/>
<dbReference type="GO" id="GO:0016757">
    <property type="term" value="F:glycosyltransferase activity"/>
    <property type="evidence" value="ECO:0007669"/>
    <property type="project" value="InterPro"/>
</dbReference>
<dbReference type="InterPro" id="IPR050194">
    <property type="entry name" value="Glycosyltransferase_grp1"/>
</dbReference>
<dbReference type="Proteomes" id="UP000001929">
    <property type="component" value="Chromosome"/>
</dbReference>
<dbReference type="EMBL" id="CP000230">
    <property type="protein sequence ID" value="ABC24141.1"/>
    <property type="molecule type" value="Genomic_DNA"/>
</dbReference>
<dbReference type="EnsemblBacteria" id="ABC24141">
    <property type="protein sequence ID" value="ABC24141"/>
    <property type="gene ID" value="Rru_A3347"/>
</dbReference>
<feature type="domain" description="Glycosyltransferase subfamily 4-like N-terminal" evidence="2">
    <location>
        <begin position="81"/>
        <end position="194"/>
    </location>
</feature>
<gene>
    <name evidence="3" type="ordered locus">Rru_A3347</name>
</gene>
<dbReference type="Gene3D" id="3.40.50.2000">
    <property type="entry name" value="Glycogen Phosphorylase B"/>
    <property type="match status" value="2"/>
</dbReference>
<dbReference type="CDD" id="cd03801">
    <property type="entry name" value="GT4_PimA-like"/>
    <property type="match status" value="1"/>
</dbReference>
<evidence type="ECO:0000259" key="1">
    <source>
        <dbReference type="Pfam" id="PF00534"/>
    </source>
</evidence>
<dbReference type="CAZy" id="GT4">
    <property type="family name" value="Glycosyltransferase Family 4"/>
</dbReference>
<name>Q2RP04_RHORT</name>
<accession>Q2RP04</accession>
<dbReference type="HOGENOM" id="CLU_688631_0_0_5"/>
<dbReference type="InterPro" id="IPR001296">
    <property type="entry name" value="Glyco_trans_1"/>
</dbReference>
<dbReference type="PATRIC" id="fig|269796.9.peg.3461"/>
<dbReference type="Pfam" id="PF00534">
    <property type="entry name" value="Glycos_transf_1"/>
    <property type="match status" value="1"/>
</dbReference>
<dbReference type="SUPFAM" id="SSF53756">
    <property type="entry name" value="UDP-Glycosyltransferase/glycogen phosphorylase"/>
    <property type="match status" value="1"/>
</dbReference>
<feature type="domain" description="Glycosyl transferase family 1" evidence="1">
    <location>
        <begin position="211"/>
        <end position="367"/>
    </location>
</feature>
<protein>
    <submittedName>
        <fullName evidence="3">Glycosyl transferase, group 1</fullName>
    </submittedName>
</protein>
<dbReference type="eggNOG" id="COG0438">
    <property type="taxonomic scope" value="Bacteria"/>
</dbReference>
<evidence type="ECO:0000313" key="3">
    <source>
        <dbReference type="EMBL" id="ABC24141.1"/>
    </source>
</evidence>
<dbReference type="PANTHER" id="PTHR45947">
    <property type="entry name" value="SULFOQUINOVOSYL TRANSFERASE SQD2"/>
    <property type="match status" value="1"/>
</dbReference>
<dbReference type="InterPro" id="IPR028098">
    <property type="entry name" value="Glyco_trans_4-like_N"/>
</dbReference>
<evidence type="ECO:0000259" key="2">
    <source>
        <dbReference type="Pfam" id="PF13439"/>
    </source>
</evidence>
<dbReference type="PANTHER" id="PTHR45947:SF3">
    <property type="entry name" value="SULFOQUINOVOSYL TRANSFERASE SQD2"/>
    <property type="match status" value="1"/>
</dbReference>